<dbReference type="Pfam" id="PF13307">
    <property type="entry name" value="Helicase_C_2"/>
    <property type="match status" value="1"/>
</dbReference>
<dbReference type="OrthoDB" id="9803913at2"/>
<dbReference type="AlphaFoldDB" id="A0A419V2X7"/>
<dbReference type="GO" id="GO:0006260">
    <property type="term" value="P:DNA replication"/>
    <property type="evidence" value="ECO:0007669"/>
    <property type="project" value="InterPro"/>
</dbReference>
<dbReference type="Gene3D" id="3.30.420.10">
    <property type="entry name" value="Ribonuclease H-like superfamily/Ribonuclease H"/>
    <property type="match status" value="1"/>
</dbReference>
<dbReference type="GO" id="GO:0003887">
    <property type="term" value="F:DNA-directed DNA polymerase activity"/>
    <property type="evidence" value="ECO:0007669"/>
    <property type="project" value="InterPro"/>
</dbReference>
<name>A0A419V2X7_9BACL</name>
<organism evidence="11 12">
    <name type="scientific">Sinobaca qinghaiensis</name>
    <dbReference type="NCBI Taxonomy" id="342944"/>
    <lineage>
        <taxon>Bacteria</taxon>
        <taxon>Bacillati</taxon>
        <taxon>Bacillota</taxon>
        <taxon>Bacilli</taxon>
        <taxon>Bacillales</taxon>
        <taxon>Sporolactobacillaceae</taxon>
        <taxon>Sinobaca</taxon>
    </lineage>
</organism>
<sequence length="933" mass="105323">MSLPKYVVIDTETTGNAPQDGDNIIQIGAVLMEDDEIIDTFSAYIRPAHSIPPFIMELTGITNEDVEKADSFAGAAKPMLAWLEDAVLVAHNVPFDLSVLNAELSNAGLPVFEGATLDTVECARFMFPTAPGYQLTQLADWLNISHDRPHQADSDAIVTAEIWLAIKRKIETMPVPALQKLMTASKYMQSHLEPVFMQAKNNLRLKESEGIRVVHNIALKSPQEAPAQEAAPDVSLPPLFSRDGYFSEKWSAFEFRKGQQEMADTITSCFTERSHALIEAGPGTGKSLAYLAPAVLHSLAQQEQIVISTYTNALQEQLYDRDIPFLKAMLPYSFNVSILKGRQHYLCLRRFSMQWQEPVATHDEALALAQVTVWLLETQTGDLNELNRAGGDNHAIWQKISSRRATAPGPGSSWFPYCFYERAKKQAAESQIVIVNHALLFSDVKRKNSILPSYERLIIDEAHQIEEAASKHLGADVDYYSFQYLLNKIDAGTGKGSFFKLQLIEEETVHALTDTWYQRRRDHIALLKYECSELFRLLRQICMKNSHSERTDVGRMLYRYEPGGQNGPAWKAAREAVNRLDMIFREEKKEWGVFQQILQKNTVHSDYNEALLTDFQQTADDLSEAFDELAQVTLEQTDDHVYWMEADHKGAANGVSIYKRPLDVSNDLADKLFGAKSSVIMTSATLMVEQSFSYAVSKWGLDDFTPETLYIPSPYSYENRSALLIPSDFPGVRDSTYVEAMADFIYHTASVTDGRVLILFTSFDMLADTYHMLREWDEMNSFTIIAQGIHSGSKSKLLKTFQQNKRTILLGTNAFWEGIDLPGDQLRCLIIARLPFSPPGDPLIHSQMQRIEKQGGNAFQEMSLPQAILRFRQGFGRMIRGHSDRGTVVVLDKRIMKASYGPAFLHSLPDMPVVHKQSDALLNYIHDFYNETN</sequence>
<protein>
    <recommendedName>
        <fullName evidence="6 7">3'-5' exonuclease DinG</fullName>
        <ecNumber evidence="6 7">3.1.-.-</ecNumber>
    </recommendedName>
</protein>
<dbReference type="InterPro" id="IPR012337">
    <property type="entry name" value="RNaseH-like_sf"/>
</dbReference>
<gene>
    <name evidence="6 7" type="primary">dinG</name>
    <name evidence="11" type="ORF">ATL39_2020</name>
</gene>
<keyword evidence="1 6" id="KW-0540">Nuclease</keyword>
<dbReference type="GO" id="GO:0008408">
    <property type="term" value="F:3'-5' exonuclease activity"/>
    <property type="evidence" value="ECO:0007669"/>
    <property type="project" value="UniProtKB-UniRule"/>
</dbReference>
<feature type="binding site" evidence="6">
    <location>
        <begin position="280"/>
        <end position="287"/>
    </location>
    <ligand>
        <name>ATP</name>
        <dbReference type="ChEBI" id="CHEBI:30616"/>
    </ligand>
</feature>
<dbReference type="SMART" id="SM00487">
    <property type="entry name" value="DEXDc"/>
    <property type="match status" value="1"/>
</dbReference>
<dbReference type="FunFam" id="3.30.420.10:FF:000045">
    <property type="entry name" value="3'-5' exonuclease DinG"/>
    <property type="match status" value="1"/>
</dbReference>
<dbReference type="NCBIfam" id="TIGR01407">
    <property type="entry name" value="dinG_rel"/>
    <property type="match status" value="1"/>
</dbReference>
<feature type="domain" description="Helicase ATP-binding" evidence="8">
    <location>
        <begin position="267"/>
        <end position="534"/>
    </location>
</feature>
<dbReference type="Proteomes" id="UP000285120">
    <property type="component" value="Unassembled WGS sequence"/>
</dbReference>
<evidence type="ECO:0000256" key="6">
    <source>
        <dbReference type="HAMAP-Rule" id="MF_02206"/>
    </source>
</evidence>
<dbReference type="PROSITE" id="PS51194">
    <property type="entry name" value="HELICASE_CTER"/>
    <property type="match status" value="1"/>
</dbReference>
<dbReference type="PANTHER" id="PTHR11472:SF34">
    <property type="entry name" value="REGULATOR OF TELOMERE ELONGATION HELICASE 1"/>
    <property type="match status" value="1"/>
</dbReference>
<evidence type="ECO:0000256" key="7">
    <source>
        <dbReference type="RuleBase" id="RU364106"/>
    </source>
</evidence>
<dbReference type="SMART" id="SM00479">
    <property type="entry name" value="EXOIII"/>
    <property type="match status" value="1"/>
</dbReference>
<dbReference type="InterPro" id="IPR014013">
    <property type="entry name" value="Helic_SF1/SF2_ATP-bd_DinG/Rad3"/>
</dbReference>
<proteinExistence type="inferred from homology"/>
<keyword evidence="2 6" id="KW-0547">Nucleotide-binding</keyword>
<comment type="caution">
    <text evidence="11">The sequence shown here is derived from an EMBL/GenBank/DDBJ whole genome shotgun (WGS) entry which is preliminary data.</text>
</comment>
<dbReference type="GO" id="GO:0016818">
    <property type="term" value="F:hydrolase activity, acting on acid anhydrides, in phosphorus-containing anhydrides"/>
    <property type="evidence" value="ECO:0007669"/>
    <property type="project" value="InterPro"/>
</dbReference>
<keyword evidence="11" id="KW-0347">Helicase</keyword>
<feature type="domain" description="Helicase ATP-binding" evidence="9">
    <location>
        <begin position="245"/>
        <end position="522"/>
    </location>
</feature>
<dbReference type="InterPro" id="IPR045028">
    <property type="entry name" value="DinG/Rad3-like"/>
</dbReference>
<dbReference type="InterPro" id="IPR036397">
    <property type="entry name" value="RNaseH_sf"/>
</dbReference>
<dbReference type="GO" id="GO:0003677">
    <property type="term" value="F:DNA binding"/>
    <property type="evidence" value="ECO:0007669"/>
    <property type="project" value="InterPro"/>
</dbReference>
<dbReference type="SUPFAM" id="SSF53098">
    <property type="entry name" value="Ribonuclease H-like"/>
    <property type="match status" value="1"/>
</dbReference>
<dbReference type="EC" id="3.1.-.-" evidence="6 7"/>
<evidence type="ECO:0000256" key="2">
    <source>
        <dbReference type="ARBA" id="ARBA00022741"/>
    </source>
</evidence>
<reference evidence="11 12" key="1">
    <citation type="submission" date="2018-09" db="EMBL/GenBank/DDBJ databases">
        <title>Genomic Encyclopedia of Archaeal and Bacterial Type Strains, Phase II (KMG-II): from individual species to whole genera.</title>
        <authorList>
            <person name="Goeker M."/>
        </authorList>
    </citation>
    <scope>NUCLEOTIDE SEQUENCE [LARGE SCALE GENOMIC DNA]</scope>
    <source>
        <strain evidence="11 12">DSM 17008</strain>
    </source>
</reference>
<dbReference type="InterPro" id="IPR006310">
    <property type="entry name" value="DinG"/>
</dbReference>
<dbReference type="EMBL" id="RAPK01000009">
    <property type="protein sequence ID" value="RKD72824.1"/>
    <property type="molecule type" value="Genomic_DNA"/>
</dbReference>
<evidence type="ECO:0000256" key="3">
    <source>
        <dbReference type="ARBA" id="ARBA00022801"/>
    </source>
</evidence>
<dbReference type="Gene3D" id="3.40.50.300">
    <property type="entry name" value="P-loop containing nucleotide triphosphate hydrolases"/>
    <property type="match status" value="2"/>
</dbReference>
<evidence type="ECO:0000313" key="12">
    <source>
        <dbReference type="Proteomes" id="UP000285120"/>
    </source>
</evidence>
<keyword evidence="4 6" id="KW-0269">Exonuclease</keyword>
<evidence type="ECO:0000259" key="9">
    <source>
        <dbReference type="PROSITE" id="PS51193"/>
    </source>
</evidence>
<dbReference type="InterPro" id="IPR014001">
    <property type="entry name" value="Helicase_ATP-bd"/>
</dbReference>
<dbReference type="InterPro" id="IPR006555">
    <property type="entry name" value="ATP-dep_Helicase_C"/>
</dbReference>
<dbReference type="InterPro" id="IPR001650">
    <property type="entry name" value="Helicase_C-like"/>
</dbReference>
<dbReference type="PANTHER" id="PTHR11472">
    <property type="entry name" value="DNA REPAIR DEAD HELICASE RAD3/XP-D SUBFAMILY MEMBER"/>
    <property type="match status" value="1"/>
</dbReference>
<evidence type="ECO:0000256" key="1">
    <source>
        <dbReference type="ARBA" id="ARBA00022722"/>
    </source>
</evidence>
<evidence type="ECO:0000259" key="10">
    <source>
        <dbReference type="PROSITE" id="PS51194"/>
    </source>
</evidence>
<dbReference type="HAMAP" id="MF_02206">
    <property type="entry name" value="DinG_exonucl"/>
    <property type="match status" value="1"/>
</dbReference>
<dbReference type="CDD" id="cd06127">
    <property type="entry name" value="DEDDh"/>
    <property type="match status" value="1"/>
</dbReference>
<comment type="similarity">
    <text evidence="6 7">Belongs to the helicase family. DinG subfamily. Type 2 sub-subfamily.</text>
</comment>
<accession>A0A419V2X7</accession>
<dbReference type="InterPro" id="IPR013520">
    <property type="entry name" value="Ribonucl_H"/>
</dbReference>
<keyword evidence="5 6" id="KW-0067">ATP-binding</keyword>
<dbReference type="NCBIfam" id="NF005981">
    <property type="entry name" value="PRK08074.1"/>
    <property type="match status" value="1"/>
</dbReference>
<dbReference type="SMART" id="SM00491">
    <property type="entry name" value="HELICc2"/>
    <property type="match status" value="1"/>
</dbReference>
<dbReference type="Pfam" id="PF00929">
    <property type="entry name" value="RNase_T"/>
    <property type="match status" value="1"/>
</dbReference>
<evidence type="ECO:0000256" key="5">
    <source>
        <dbReference type="ARBA" id="ARBA00022840"/>
    </source>
</evidence>
<feature type="short sequence motif" description="DEAH box" evidence="6">
    <location>
        <begin position="460"/>
        <end position="463"/>
    </location>
</feature>
<evidence type="ECO:0000256" key="4">
    <source>
        <dbReference type="ARBA" id="ARBA00022839"/>
    </source>
</evidence>
<dbReference type="NCBIfam" id="TIGR00573">
    <property type="entry name" value="dnaq"/>
    <property type="match status" value="1"/>
</dbReference>
<evidence type="ECO:0000313" key="11">
    <source>
        <dbReference type="EMBL" id="RKD72824.1"/>
    </source>
</evidence>
<keyword evidence="12" id="KW-1185">Reference proteome</keyword>
<dbReference type="PROSITE" id="PS51192">
    <property type="entry name" value="HELICASE_ATP_BIND_1"/>
    <property type="match status" value="1"/>
</dbReference>
<evidence type="ECO:0000259" key="8">
    <source>
        <dbReference type="PROSITE" id="PS51192"/>
    </source>
</evidence>
<dbReference type="PROSITE" id="PS51193">
    <property type="entry name" value="HELICASE_ATP_BIND_2"/>
    <property type="match status" value="1"/>
</dbReference>
<dbReference type="InterPro" id="IPR027417">
    <property type="entry name" value="P-loop_NTPase"/>
</dbReference>
<dbReference type="SUPFAM" id="SSF52540">
    <property type="entry name" value="P-loop containing nucleoside triphosphate hydrolases"/>
    <property type="match status" value="1"/>
</dbReference>
<dbReference type="GO" id="GO:0005524">
    <property type="term" value="F:ATP binding"/>
    <property type="evidence" value="ECO:0007669"/>
    <property type="project" value="UniProtKB-UniRule"/>
</dbReference>
<feature type="domain" description="Helicase C-terminal" evidence="10">
    <location>
        <begin position="740"/>
        <end position="896"/>
    </location>
</feature>
<dbReference type="GO" id="GO:0003678">
    <property type="term" value="F:DNA helicase activity"/>
    <property type="evidence" value="ECO:0007669"/>
    <property type="project" value="TreeGrafter"/>
</dbReference>
<comment type="function">
    <text evidence="6 7">3'-5' exonuclease.</text>
</comment>
<dbReference type="InterPro" id="IPR006054">
    <property type="entry name" value="DnaQ"/>
</dbReference>
<keyword evidence="3 6" id="KW-0378">Hydrolase</keyword>